<reference evidence="2 3" key="1">
    <citation type="journal article" date="2019" name="G3 (Bethesda)">
        <title>Sequencing of a Wild Apple (Malus baccata) Genome Unravels the Differences Between Cultivated and Wild Apple Species Regarding Disease Resistance and Cold Tolerance.</title>
        <authorList>
            <person name="Chen X."/>
        </authorList>
    </citation>
    <scope>NUCLEOTIDE SEQUENCE [LARGE SCALE GENOMIC DNA]</scope>
    <source>
        <strain evidence="3">cv. Shandingzi</strain>
        <tissue evidence="2">Leaves</tissue>
    </source>
</reference>
<sequence length="75" mass="8219">MLDSPPNEMKAYSSCCFPKQASKAEETSQAKPSSPPARPMRLSFPRAEPLKPAVSRVVLPNFLELLESQDSNPST</sequence>
<dbReference type="AlphaFoldDB" id="A0A540KS73"/>
<name>A0A540KS73_MALBA</name>
<comment type="caution">
    <text evidence="2">The sequence shown here is derived from an EMBL/GenBank/DDBJ whole genome shotgun (WGS) entry which is preliminary data.</text>
</comment>
<proteinExistence type="predicted"/>
<keyword evidence="3" id="KW-1185">Reference proteome</keyword>
<dbReference type="Proteomes" id="UP000315295">
    <property type="component" value="Unassembled WGS sequence"/>
</dbReference>
<evidence type="ECO:0000313" key="3">
    <source>
        <dbReference type="Proteomes" id="UP000315295"/>
    </source>
</evidence>
<evidence type="ECO:0000256" key="1">
    <source>
        <dbReference type="SAM" id="MobiDB-lite"/>
    </source>
</evidence>
<feature type="region of interest" description="Disordered" evidence="1">
    <location>
        <begin position="20"/>
        <end position="46"/>
    </location>
</feature>
<protein>
    <submittedName>
        <fullName evidence="2">Uncharacterized protein</fullName>
    </submittedName>
</protein>
<evidence type="ECO:0000313" key="2">
    <source>
        <dbReference type="EMBL" id="TQD77076.1"/>
    </source>
</evidence>
<gene>
    <name evidence="2" type="ORF">C1H46_037403</name>
</gene>
<accession>A0A540KS73</accession>
<dbReference type="EMBL" id="VIEB01000986">
    <property type="protein sequence ID" value="TQD77076.1"/>
    <property type="molecule type" value="Genomic_DNA"/>
</dbReference>
<organism evidence="2 3">
    <name type="scientific">Malus baccata</name>
    <name type="common">Siberian crab apple</name>
    <name type="synonym">Pyrus baccata</name>
    <dbReference type="NCBI Taxonomy" id="106549"/>
    <lineage>
        <taxon>Eukaryota</taxon>
        <taxon>Viridiplantae</taxon>
        <taxon>Streptophyta</taxon>
        <taxon>Embryophyta</taxon>
        <taxon>Tracheophyta</taxon>
        <taxon>Spermatophyta</taxon>
        <taxon>Magnoliopsida</taxon>
        <taxon>eudicotyledons</taxon>
        <taxon>Gunneridae</taxon>
        <taxon>Pentapetalae</taxon>
        <taxon>rosids</taxon>
        <taxon>fabids</taxon>
        <taxon>Rosales</taxon>
        <taxon>Rosaceae</taxon>
        <taxon>Amygdaloideae</taxon>
        <taxon>Maleae</taxon>
        <taxon>Malus</taxon>
    </lineage>
</organism>